<evidence type="ECO:0000256" key="1">
    <source>
        <dbReference type="SAM" id="MobiDB-lite"/>
    </source>
</evidence>
<dbReference type="AlphaFoldDB" id="A0A4R8FVZ1"/>
<reference evidence="2 3" key="1">
    <citation type="submission" date="2019-03" db="EMBL/GenBank/DDBJ databases">
        <title>Genomic Encyclopedia of Type Strains, Phase IV (KMG-IV): sequencing the most valuable type-strain genomes for metagenomic binning, comparative biology and taxonomic classification.</title>
        <authorList>
            <person name="Goeker M."/>
        </authorList>
    </citation>
    <scope>NUCLEOTIDE SEQUENCE [LARGE SCALE GENOMIC DNA]</scope>
    <source>
        <strain evidence="2 3">JA181</strain>
    </source>
</reference>
<dbReference type="EMBL" id="SOEB01000014">
    <property type="protein sequence ID" value="TDX27697.1"/>
    <property type="molecule type" value="Genomic_DNA"/>
</dbReference>
<dbReference type="Proteomes" id="UP000295484">
    <property type="component" value="Unassembled WGS sequence"/>
</dbReference>
<proteinExistence type="predicted"/>
<comment type="caution">
    <text evidence="2">The sequence shown here is derived from an EMBL/GenBank/DDBJ whole genome shotgun (WGS) entry which is preliminary data.</text>
</comment>
<gene>
    <name evidence="2" type="ORF">EV657_11422</name>
</gene>
<evidence type="ECO:0000313" key="3">
    <source>
        <dbReference type="Proteomes" id="UP000295484"/>
    </source>
</evidence>
<accession>A0A4R8FVZ1</accession>
<feature type="region of interest" description="Disordered" evidence="1">
    <location>
        <begin position="1"/>
        <end position="37"/>
    </location>
</feature>
<name>A0A4R8FVZ1_9RHOB</name>
<sequence length="37" mass="3930">MANPTSSHPRPVSPKGDSARPLPEPTKGAVFKDWASI</sequence>
<organism evidence="2 3">
    <name type="scientific">Rhodovulum visakhapatnamense</name>
    <dbReference type="NCBI Taxonomy" id="364297"/>
    <lineage>
        <taxon>Bacteria</taxon>
        <taxon>Pseudomonadati</taxon>
        <taxon>Pseudomonadota</taxon>
        <taxon>Alphaproteobacteria</taxon>
        <taxon>Rhodobacterales</taxon>
        <taxon>Paracoccaceae</taxon>
        <taxon>Rhodovulum</taxon>
    </lineage>
</organism>
<evidence type="ECO:0000313" key="2">
    <source>
        <dbReference type="EMBL" id="TDX27697.1"/>
    </source>
</evidence>
<protein>
    <submittedName>
        <fullName evidence="2">Uncharacterized protein</fullName>
    </submittedName>
</protein>